<keyword evidence="1" id="KW-0472">Membrane</keyword>
<feature type="transmembrane region" description="Helical" evidence="1">
    <location>
        <begin position="29"/>
        <end position="48"/>
    </location>
</feature>
<evidence type="ECO:0000313" key="2">
    <source>
        <dbReference type="EMBL" id="TWT39185.1"/>
    </source>
</evidence>
<reference evidence="2 3" key="1">
    <citation type="submission" date="2019-02" db="EMBL/GenBank/DDBJ databases">
        <title>Deep-cultivation of Planctomycetes and their phenomic and genomic characterization uncovers novel biology.</title>
        <authorList>
            <person name="Wiegand S."/>
            <person name="Jogler M."/>
            <person name="Boedeker C."/>
            <person name="Pinto D."/>
            <person name="Vollmers J."/>
            <person name="Rivas-Marin E."/>
            <person name="Kohn T."/>
            <person name="Peeters S.H."/>
            <person name="Heuer A."/>
            <person name="Rast P."/>
            <person name="Oberbeckmann S."/>
            <person name="Bunk B."/>
            <person name="Jeske O."/>
            <person name="Meyerdierks A."/>
            <person name="Storesund J.E."/>
            <person name="Kallscheuer N."/>
            <person name="Luecker S."/>
            <person name="Lage O.M."/>
            <person name="Pohl T."/>
            <person name="Merkel B.J."/>
            <person name="Hornburger P."/>
            <person name="Mueller R.-W."/>
            <person name="Bruemmer F."/>
            <person name="Labrenz M."/>
            <person name="Spormann A.M."/>
            <person name="Op Den Camp H."/>
            <person name="Overmann J."/>
            <person name="Amann R."/>
            <person name="Jetten M.S.M."/>
            <person name="Mascher T."/>
            <person name="Medema M.H."/>
            <person name="Devos D.P."/>
            <person name="Kaster A.-K."/>
            <person name="Ovreas L."/>
            <person name="Rohde M."/>
            <person name="Galperin M.Y."/>
            <person name="Jogler C."/>
        </authorList>
    </citation>
    <scope>NUCLEOTIDE SEQUENCE [LARGE SCALE GENOMIC DNA]</scope>
    <source>
        <strain evidence="2 3">Enr8</strain>
    </source>
</reference>
<proteinExistence type="predicted"/>
<organism evidence="2 3">
    <name type="scientific">Blastopirellula retiformator</name>
    <dbReference type="NCBI Taxonomy" id="2527970"/>
    <lineage>
        <taxon>Bacteria</taxon>
        <taxon>Pseudomonadati</taxon>
        <taxon>Planctomycetota</taxon>
        <taxon>Planctomycetia</taxon>
        <taxon>Pirellulales</taxon>
        <taxon>Pirellulaceae</taxon>
        <taxon>Blastopirellula</taxon>
    </lineage>
</organism>
<feature type="transmembrane region" description="Helical" evidence="1">
    <location>
        <begin position="119"/>
        <end position="139"/>
    </location>
</feature>
<sequence>MNQAGKTKPTAKQVAKTVRSRARGIRPSTLVVIMLLSGIAFLAMGIAGGSVWRGLLAAPFGAIFGWFLAVEIYHGIQLTRGTSRTLFAPKSKWIWLVSLVVAIGVAAPLAYLFDLSMVMIGVAIVVPFVATAIVCDVAFQIFRDLGSLASWCWGLIAPAKRRSESKEP</sequence>
<comment type="caution">
    <text evidence="2">The sequence shown here is derived from an EMBL/GenBank/DDBJ whole genome shotgun (WGS) entry which is preliminary data.</text>
</comment>
<gene>
    <name evidence="2" type="ORF">Enr8_08810</name>
</gene>
<protein>
    <submittedName>
        <fullName evidence="2">Uncharacterized protein</fullName>
    </submittedName>
</protein>
<keyword evidence="1" id="KW-1133">Transmembrane helix</keyword>
<dbReference type="EMBL" id="SJPF01000001">
    <property type="protein sequence ID" value="TWT39185.1"/>
    <property type="molecule type" value="Genomic_DNA"/>
</dbReference>
<feature type="transmembrane region" description="Helical" evidence="1">
    <location>
        <begin position="54"/>
        <end position="73"/>
    </location>
</feature>
<keyword evidence="3" id="KW-1185">Reference proteome</keyword>
<name>A0A5C5VMR5_9BACT</name>
<keyword evidence="1" id="KW-0812">Transmembrane</keyword>
<dbReference type="AlphaFoldDB" id="A0A5C5VMR5"/>
<evidence type="ECO:0000313" key="3">
    <source>
        <dbReference type="Proteomes" id="UP000318878"/>
    </source>
</evidence>
<accession>A0A5C5VMR5</accession>
<dbReference type="Proteomes" id="UP000318878">
    <property type="component" value="Unassembled WGS sequence"/>
</dbReference>
<feature type="transmembrane region" description="Helical" evidence="1">
    <location>
        <begin position="93"/>
        <end position="113"/>
    </location>
</feature>
<dbReference type="OrthoDB" id="288940at2"/>
<evidence type="ECO:0000256" key="1">
    <source>
        <dbReference type="SAM" id="Phobius"/>
    </source>
</evidence>
<dbReference type="RefSeq" id="WP_146429376.1">
    <property type="nucleotide sequence ID" value="NZ_SJPF01000001.1"/>
</dbReference>